<organism evidence="9 10">
    <name type="scientific">Spirosoma pollinicola</name>
    <dbReference type="NCBI Taxonomy" id="2057025"/>
    <lineage>
        <taxon>Bacteria</taxon>
        <taxon>Pseudomonadati</taxon>
        <taxon>Bacteroidota</taxon>
        <taxon>Cytophagia</taxon>
        <taxon>Cytophagales</taxon>
        <taxon>Cytophagaceae</taxon>
        <taxon>Spirosoma</taxon>
    </lineage>
</organism>
<feature type="domain" description="MacB-like periplasmic core" evidence="8">
    <location>
        <begin position="20"/>
        <end position="238"/>
    </location>
</feature>
<evidence type="ECO:0000256" key="6">
    <source>
        <dbReference type="SAM" id="Phobius"/>
    </source>
</evidence>
<evidence type="ECO:0000256" key="4">
    <source>
        <dbReference type="ARBA" id="ARBA00022989"/>
    </source>
</evidence>
<comment type="subcellular location">
    <subcellularLocation>
        <location evidence="1">Cell membrane</location>
        <topology evidence="1">Multi-pass membrane protein</topology>
    </subcellularLocation>
</comment>
<dbReference type="PANTHER" id="PTHR30572:SF18">
    <property type="entry name" value="ABC-TYPE MACROLIDE FAMILY EXPORT SYSTEM PERMEASE COMPONENT 2"/>
    <property type="match status" value="1"/>
</dbReference>
<feature type="domain" description="ABC3 transporter permease C-terminal" evidence="7">
    <location>
        <begin position="670"/>
        <end position="783"/>
    </location>
</feature>
<feature type="transmembrane region" description="Helical" evidence="6">
    <location>
        <begin position="419"/>
        <end position="443"/>
    </location>
</feature>
<feature type="transmembrane region" description="Helical" evidence="6">
    <location>
        <begin position="667"/>
        <end position="690"/>
    </location>
</feature>
<evidence type="ECO:0000256" key="2">
    <source>
        <dbReference type="ARBA" id="ARBA00022475"/>
    </source>
</evidence>
<feature type="transmembrane region" description="Helical" evidence="6">
    <location>
        <begin position="711"/>
        <end position="733"/>
    </location>
</feature>
<dbReference type="KEGG" id="spir:CWM47_20965"/>
<dbReference type="PANTHER" id="PTHR30572">
    <property type="entry name" value="MEMBRANE COMPONENT OF TRANSPORTER-RELATED"/>
    <property type="match status" value="1"/>
</dbReference>
<keyword evidence="3 6" id="KW-0812">Transmembrane</keyword>
<evidence type="ECO:0000256" key="1">
    <source>
        <dbReference type="ARBA" id="ARBA00004651"/>
    </source>
</evidence>
<dbReference type="AlphaFoldDB" id="A0A2K8Z2I1"/>
<keyword evidence="10" id="KW-1185">Reference proteome</keyword>
<feature type="transmembrane region" description="Helical" evidence="6">
    <location>
        <begin position="375"/>
        <end position="398"/>
    </location>
</feature>
<dbReference type="GO" id="GO:0022857">
    <property type="term" value="F:transmembrane transporter activity"/>
    <property type="evidence" value="ECO:0007669"/>
    <property type="project" value="TreeGrafter"/>
</dbReference>
<evidence type="ECO:0008006" key="11">
    <source>
        <dbReference type="Google" id="ProtNLM"/>
    </source>
</evidence>
<dbReference type="Pfam" id="PF12704">
    <property type="entry name" value="MacB_PCD"/>
    <property type="match status" value="2"/>
</dbReference>
<evidence type="ECO:0000256" key="3">
    <source>
        <dbReference type="ARBA" id="ARBA00022692"/>
    </source>
</evidence>
<feature type="transmembrane region" description="Helical" evidence="6">
    <location>
        <begin position="753"/>
        <end position="773"/>
    </location>
</feature>
<feature type="domain" description="MacB-like periplasmic core" evidence="8">
    <location>
        <begin position="435"/>
        <end position="632"/>
    </location>
</feature>
<sequence>MLRNYLTIAWRNLVRNKTFSVINLLGLALGMASSLLIGLWVQDELSIGTHYPKAAQLYRVMEHEMADGHIVTDEDTPGILADELKKQFPEVIYAAASSGWEEHVLTVKDKVERQTGRTVGADWLRMYGIPLVVGPPATALTAPNGIAISRKLAHVYFGTPQQAIGKSIRLDNHTDYQVTAVFENLPSNAPEQYDFLLNWSAYLKHEPWLNDWSNAGPGTRLQLRPDADPDKVSAKLKTFLKGRNKDIGPSFNIELFLQPETEAYLYSNFKDGQRDGGRIDYVRLFIIVASFLLLIASINFMNLATARSIKRAREVGVRKVVGAERSALIGQFMGEALLLTALALVLAVALVTVVLPTFNQLTGKQLNLPLAQPSFWAVLLVLLLIMGSLAGSYPAFFLSSLNPVRVLKGGLRFGAGAQLFRRGLVVFQFGLSMLMIIGTLVIYRQLQYIQTKNLGYDRQNLIQLSSNNSALGAKYGTLKERLLKMPGIKSVTFSQTSPLGNGNTTEGVSWIGKDPTHTISFHNSAIGYDFVETMGLSLRGGRDFSPAFGSDSTNYLINEAAAKRIGYKDPIGKPLTFWNKPGTIVGVLKDYHFNSLHVAIRPMVLRLQKTNHYGQILVRTQPGQTKQALASLEQLSRQLDPNTPFTYLFVDAAYQQVYKSETIVETLASVFAGLAIFIACLGLFGLATFTAEQRTKEIGVRKVLGASVQSIIGLLSTDFLRLVFIAIVISSPLGWYTMHRWLENFAYKVSIEWWVFVVAGLLAVVIALLTISFQSIKAALMNPVKSLRSE</sequence>
<feature type="domain" description="ABC3 transporter permease C-terminal" evidence="7">
    <location>
        <begin position="286"/>
        <end position="402"/>
    </location>
</feature>
<evidence type="ECO:0000313" key="9">
    <source>
        <dbReference type="EMBL" id="AUD04082.1"/>
    </source>
</evidence>
<dbReference type="EMBL" id="CP025096">
    <property type="protein sequence ID" value="AUD04082.1"/>
    <property type="molecule type" value="Genomic_DNA"/>
</dbReference>
<feature type="transmembrane region" description="Helical" evidence="6">
    <location>
        <begin position="336"/>
        <end position="355"/>
    </location>
</feature>
<feature type="transmembrane region" description="Helical" evidence="6">
    <location>
        <begin position="281"/>
        <end position="303"/>
    </location>
</feature>
<feature type="transmembrane region" description="Helical" evidence="6">
    <location>
        <begin position="21"/>
        <end position="41"/>
    </location>
</feature>
<evidence type="ECO:0000259" key="7">
    <source>
        <dbReference type="Pfam" id="PF02687"/>
    </source>
</evidence>
<keyword evidence="5 6" id="KW-0472">Membrane</keyword>
<proteinExistence type="predicted"/>
<dbReference type="InterPro" id="IPR003838">
    <property type="entry name" value="ABC3_permease_C"/>
</dbReference>
<dbReference type="InterPro" id="IPR050250">
    <property type="entry name" value="Macrolide_Exporter_MacB"/>
</dbReference>
<dbReference type="Proteomes" id="UP000232883">
    <property type="component" value="Chromosome"/>
</dbReference>
<accession>A0A2K8Z2I1</accession>
<dbReference type="OrthoDB" id="5933722at2"/>
<dbReference type="Pfam" id="PF02687">
    <property type="entry name" value="FtsX"/>
    <property type="match status" value="2"/>
</dbReference>
<name>A0A2K8Z2I1_9BACT</name>
<dbReference type="RefSeq" id="WP_100990148.1">
    <property type="nucleotide sequence ID" value="NZ_CP025096.1"/>
</dbReference>
<dbReference type="GO" id="GO:0005886">
    <property type="term" value="C:plasma membrane"/>
    <property type="evidence" value="ECO:0007669"/>
    <property type="project" value="UniProtKB-SubCell"/>
</dbReference>
<reference evidence="9 10" key="1">
    <citation type="submission" date="2017-11" db="EMBL/GenBank/DDBJ databases">
        <title>Taxonomic description and genome sequences of Spirosoma HA7 sp. nov., isolated from pollen microhabitat of Corylus avellana.</title>
        <authorList>
            <person name="Ambika Manirajan B."/>
            <person name="Suarez C."/>
            <person name="Ratering S."/>
            <person name="Geissler-Plaum R."/>
            <person name="Cardinale M."/>
            <person name="Sylvia S."/>
        </authorList>
    </citation>
    <scope>NUCLEOTIDE SEQUENCE [LARGE SCALE GENOMIC DNA]</scope>
    <source>
        <strain evidence="9 10">HA7</strain>
    </source>
</reference>
<keyword evidence="4 6" id="KW-1133">Transmembrane helix</keyword>
<protein>
    <recommendedName>
        <fullName evidence="11">ABC transporter permease</fullName>
    </recommendedName>
</protein>
<evidence type="ECO:0000256" key="5">
    <source>
        <dbReference type="ARBA" id="ARBA00023136"/>
    </source>
</evidence>
<keyword evidence="2" id="KW-1003">Cell membrane</keyword>
<gene>
    <name evidence="9" type="ORF">CWM47_20965</name>
</gene>
<evidence type="ECO:0000313" key="10">
    <source>
        <dbReference type="Proteomes" id="UP000232883"/>
    </source>
</evidence>
<dbReference type="InterPro" id="IPR025857">
    <property type="entry name" value="MacB_PCD"/>
</dbReference>
<evidence type="ECO:0000259" key="8">
    <source>
        <dbReference type="Pfam" id="PF12704"/>
    </source>
</evidence>